<gene>
    <name evidence="3" type="ORF">P800_00877</name>
</gene>
<reference evidence="3 4" key="1">
    <citation type="submission" date="2013-10" db="EMBL/GenBank/DDBJ databases">
        <title>The Genome Sequence of Acinetobacter lwoffii NIPH 512.</title>
        <authorList>
            <consortium name="The Broad Institute Genomics Platform"/>
            <consortium name="The Broad Institute Genome Sequencing Center for Infectious Disease"/>
            <person name="Cerqueira G."/>
            <person name="Feldgarden M."/>
            <person name="Courvalin P."/>
            <person name="Grillot-Courvalin C."/>
            <person name="Clermont D."/>
            <person name="Rocha E."/>
            <person name="Yoon E.-J."/>
            <person name="Nemec A."/>
            <person name="Young S.K."/>
            <person name="Zeng Q."/>
            <person name="Gargeya S."/>
            <person name="Fitzgerald M."/>
            <person name="Abouelleil A."/>
            <person name="Alvarado L."/>
            <person name="Berlin A.M."/>
            <person name="Chapman S.B."/>
            <person name="Gainer-Dewar J."/>
            <person name="Goldberg J."/>
            <person name="Gnerre S."/>
            <person name="Griggs A."/>
            <person name="Gujja S."/>
            <person name="Hansen M."/>
            <person name="Howarth C."/>
            <person name="Imamovic A."/>
            <person name="Ireland A."/>
            <person name="Larimer J."/>
            <person name="McCowan C."/>
            <person name="Murphy C."/>
            <person name="Pearson M."/>
            <person name="Poon T.W."/>
            <person name="Priest M."/>
            <person name="Roberts A."/>
            <person name="Saif S."/>
            <person name="Shea T."/>
            <person name="Sykes S."/>
            <person name="Wortman J."/>
            <person name="Nusbaum C."/>
            <person name="Birren B."/>
        </authorList>
    </citation>
    <scope>NUCLEOTIDE SEQUENCE [LARGE SCALE GENOMIC DNA]</scope>
    <source>
        <strain evidence="3 4">NIPH 512</strain>
    </source>
</reference>
<proteinExistence type="predicted"/>
<evidence type="ECO:0000313" key="3">
    <source>
        <dbReference type="EMBL" id="ESJ96055.1"/>
    </source>
</evidence>
<sequence length="343" mass="38276">MSLLDSYRRTVQDTAKKISQALAKKGKETESISKENTKIANLKRQINSTSSLTTIKSKSKEIERCEAAKIKHYDNIAKHEKEIASLEKRKGEYEKKVFAEETKLAKQNQVKVDRANKEQAKLMANLSSTVKDHSQEIKKLKELPKKITVLFLASNPRDQGQLGLDIEVRSIEEQISKARHRDSVKLESRWAVRPGDILGHLNNCEPTIVHFSGHGSANDELVLMNNNDETKLVSLEAIVHAMSVANDSLRLVFFNTCSSFNQASLVTQHIECAIGMTESITDTAAQYFSAQFYSSISFGHSVQKSFDQAIAALMLEGIDEVETPVLYVKDGLSASDIYLLSAE</sequence>
<keyword evidence="1" id="KW-0175">Coiled coil</keyword>
<dbReference type="Proteomes" id="UP000018465">
    <property type="component" value="Unassembled WGS sequence"/>
</dbReference>
<feature type="coiled-coil region" evidence="1">
    <location>
        <begin position="69"/>
        <end position="96"/>
    </location>
</feature>
<accession>A0ABP2ZK98</accession>
<protein>
    <recommendedName>
        <fullName evidence="2">CHAT domain-containing protein</fullName>
    </recommendedName>
</protein>
<evidence type="ECO:0000259" key="2">
    <source>
        <dbReference type="Pfam" id="PF12770"/>
    </source>
</evidence>
<comment type="caution">
    <text evidence="3">The sequence shown here is derived from an EMBL/GenBank/DDBJ whole genome shotgun (WGS) entry which is preliminary data.</text>
</comment>
<keyword evidence="4" id="KW-1185">Reference proteome</keyword>
<dbReference type="Pfam" id="PF12770">
    <property type="entry name" value="CHAT"/>
    <property type="match status" value="1"/>
</dbReference>
<dbReference type="InterPro" id="IPR024983">
    <property type="entry name" value="CHAT_dom"/>
</dbReference>
<dbReference type="RefSeq" id="WP_004646845.1">
    <property type="nucleotide sequence ID" value="NZ_KI530561.1"/>
</dbReference>
<organism evidence="3 4">
    <name type="scientific">Acinetobacter lwoffii NCTC 5866 = CIP 64.10 = NIPH 512</name>
    <dbReference type="NCBI Taxonomy" id="981327"/>
    <lineage>
        <taxon>Bacteria</taxon>
        <taxon>Pseudomonadati</taxon>
        <taxon>Pseudomonadota</taxon>
        <taxon>Gammaproteobacteria</taxon>
        <taxon>Moraxellales</taxon>
        <taxon>Moraxellaceae</taxon>
        <taxon>Acinetobacter</taxon>
    </lineage>
</organism>
<dbReference type="EMBL" id="AYHO01000002">
    <property type="protein sequence ID" value="ESJ96055.1"/>
    <property type="molecule type" value="Genomic_DNA"/>
</dbReference>
<evidence type="ECO:0000313" key="4">
    <source>
        <dbReference type="Proteomes" id="UP000018465"/>
    </source>
</evidence>
<name>A0ABP2ZK98_ACILW</name>
<evidence type="ECO:0000256" key="1">
    <source>
        <dbReference type="SAM" id="Coils"/>
    </source>
</evidence>
<feature type="domain" description="CHAT" evidence="2">
    <location>
        <begin position="167"/>
        <end position="313"/>
    </location>
</feature>